<dbReference type="EMBL" id="JBHMCT010000009">
    <property type="protein sequence ID" value="MFB9555908.1"/>
    <property type="molecule type" value="Genomic_DNA"/>
</dbReference>
<feature type="region of interest" description="Disordered" evidence="1">
    <location>
        <begin position="1"/>
        <end position="29"/>
    </location>
</feature>
<organism evidence="2 3">
    <name type="scientific">Streptomyces roseoviridis</name>
    <dbReference type="NCBI Taxonomy" id="67361"/>
    <lineage>
        <taxon>Bacteria</taxon>
        <taxon>Bacillati</taxon>
        <taxon>Actinomycetota</taxon>
        <taxon>Actinomycetes</taxon>
        <taxon>Kitasatosporales</taxon>
        <taxon>Streptomycetaceae</taxon>
        <taxon>Streptomyces</taxon>
    </lineage>
</organism>
<proteinExistence type="predicted"/>
<comment type="caution">
    <text evidence="2">The sequence shown here is derived from an EMBL/GenBank/DDBJ whole genome shotgun (WGS) entry which is preliminary data.</text>
</comment>
<dbReference type="RefSeq" id="WP_345485540.1">
    <property type="nucleotide sequence ID" value="NZ_BAAAWU010000001.1"/>
</dbReference>
<accession>A0ABV5QSU6</accession>
<name>A0ABV5QSU6_9ACTN</name>
<keyword evidence="3" id="KW-1185">Reference proteome</keyword>
<sequence length="64" mass="7063">MGGSRAHVAPLLPDRPLDGRPHRVPAEPPGMDECAYYRSTMLAAIPVYRLCYTDGRLADKARLP</sequence>
<protein>
    <submittedName>
        <fullName evidence="2">Uncharacterized protein</fullName>
    </submittedName>
</protein>
<evidence type="ECO:0000313" key="3">
    <source>
        <dbReference type="Proteomes" id="UP001589716"/>
    </source>
</evidence>
<gene>
    <name evidence="2" type="ORF">ACFFTP_17145</name>
</gene>
<evidence type="ECO:0000313" key="2">
    <source>
        <dbReference type="EMBL" id="MFB9555908.1"/>
    </source>
</evidence>
<reference evidence="2 3" key="1">
    <citation type="submission" date="2024-09" db="EMBL/GenBank/DDBJ databases">
        <authorList>
            <person name="Sun Q."/>
            <person name="Mori K."/>
        </authorList>
    </citation>
    <scope>NUCLEOTIDE SEQUENCE [LARGE SCALE GENOMIC DNA]</scope>
    <source>
        <strain evidence="2 3">JCM 4414</strain>
    </source>
</reference>
<evidence type="ECO:0000256" key="1">
    <source>
        <dbReference type="SAM" id="MobiDB-lite"/>
    </source>
</evidence>
<feature type="compositionally biased region" description="Basic and acidic residues" evidence="1">
    <location>
        <begin position="15"/>
        <end position="25"/>
    </location>
</feature>
<dbReference type="Proteomes" id="UP001589716">
    <property type="component" value="Unassembled WGS sequence"/>
</dbReference>